<protein>
    <recommendedName>
        <fullName evidence="2">BAH domain-containing protein</fullName>
    </recommendedName>
</protein>
<dbReference type="InterPro" id="IPR043151">
    <property type="entry name" value="BAH_sf"/>
</dbReference>
<dbReference type="EMBL" id="KZ678132">
    <property type="protein sequence ID" value="PSN69644.1"/>
    <property type="molecule type" value="Genomic_DNA"/>
</dbReference>
<dbReference type="AlphaFoldDB" id="A0A2T2NW63"/>
<feature type="domain" description="BAH" evidence="2">
    <location>
        <begin position="122"/>
        <end position="242"/>
    </location>
</feature>
<sequence>MARRSKAAYPAPQYTAASDPRTSSEAPPSSPGKRKRDNADTDTDIDWSTYGCFPGFTLARSRNSKKRKTGANSFSSAPDSRANIVQPNPVEGSALGTTYHHVQPAREWESMRVYKHFTVGQESFQIGDYVYVKPDKDNPSAPIHGWIARVLEVRAGSPEYVFIRVCWMYRPEDLPGGRKIWHGRNEVIVSNWMDIIDAKTIDSKVDVEHWIESNNDNEYFDTKTLIWRQSYDFSGEKPLLSKLEIHCVDQVPRNPDELMLECDKCKSWLHGRCIEAAAIEDAYISNNVPLPVKMAAKKKPGRRRKLAEEPPAFTADIHNTGDGATRLVVTDQREVEERSWDVPIRCLLCDHIIDSPEDSDADSPEHKIAITAPDDPPLKSESSQEDDVGSVIGVDDKDNEYPDSMADSKSTTNGELTSDT</sequence>
<dbReference type="GO" id="GO:0003682">
    <property type="term" value="F:chromatin binding"/>
    <property type="evidence" value="ECO:0007669"/>
    <property type="project" value="InterPro"/>
</dbReference>
<dbReference type="PROSITE" id="PS51038">
    <property type="entry name" value="BAH"/>
    <property type="match status" value="1"/>
</dbReference>
<accession>A0A2T2NW63</accession>
<dbReference type="Gene3D" id="2.30.30.490">
    <property type="match status" value="1"/>
</dbReference>
<feature type="region of interest" description="Disordered" evidence="1">
    <location>
        <begin position="1"/>
        <end position="45"/>
    </location>
</feature>
<reference evidence="3 4" key="1">
    <citation type="journal article" date="2018" name="Front. Microbiol.">
        <title>Genome-Wide Analysis of Corynespora cassiicola Leaf Fall Disease Putative Effectors.</title>
        <authorList>
            <person name="Lopez D."/>
            <person name="Ribeiro S."/>
            <person name="Label P."/>
            <person name="Fumanal B."/>
            <person name="Venisse J.S."/>
            <person name="Kohler A."/>
            <person name="de Oliveira R.R."/>
            <person name="Labutti K."/>
            <person name="Lipzen A."/>
            <person name="Lail K."/>
            <person name="Bauer D."/>
            <person name="Ohm R.A."/>
            <person name="Barry K.W."/>
            <person name="Spatafora J."/>
            <person name="Grigoriev I.V."/>
            <person name="Martin F.M."/>
            <person name="Pujade-Renaud V."/>
        </authorList>
    </citation>
    <scope>NUCLEOTIDE SEQUENCE [LARGE SCALE GENOMIC DNA]</scope>
    <source>
        <strain evidence="3 4">Philippines</strain>
    </source>
</reference>
<dbReference type="Gene3D" id="3.30.40.10">
    <property type="entry name" value="Zinc/RING finger domain, C3HC4 (zinc finger)"/>
    <property type="match status" value="1"/>
</dbReference>
<dbReference type="InterPro" id="IPR011011">
    <property type="entry name" value="Znf_FYVE_PHD"/>
</dbReference>
<dbReference type="Proteomes" id="UP000240883">
    <property type="component" value="Unassembled WGS sequence"/>
</dbReference>
<dbReference type="SUPFAM" id="SSF57903">
    <property type="entry name" value="FYVE/PHD zinc finger"/>
    <property type="match status" value="1"/>
</dbReference>
<feature type="region of interest" description="Disordered" evidence="1">
    <location>
        <begin position="62"/>
        <end position="95"/>
    </location>
</feature>
<evidence type="ECO:0000256" key="1">
    <source>
        <dbReference type="SAM" id="MobiDB-lite"/>
    </source>
</evidence>
<feature type="compositionally biased region" description="Polar residues" evidence="1">
    <location>
        <begin position="70"/>
        <end position="86"/>
    </location>
</feature>
<dbReference type="PANTHER" id="PTHR46364">
    <property type="entry name" value="OS08G0421900 PROTEIN"/>
    <property type="match status" value="1"/>
</dbReference>
<evidence type="ECO:0000313" key="3">
    <source>
        <dbReference type="EMBL" id="PSN69644.1"/>
    </source>
</evidence>
<dbReference type="OrthoDB" id="10259622at2759"/>
<dbReference type="SMART" id="SM00439">
    <property type="entry name" value="BAH"/>
    <property type="match status" value="1"/>
</dbReference>
<dbReference type="CDD" id="cd04370">
    <property type="entry name" value="BAH"/>
    <property type="match status" value="1"/>
</dbReference>
<dbReference type="Pfam" id="PF01426">
    <property type="entry name" value="BAH"/>
    <property type="match status" value="1"/>
</dbReference>
<evidence type="ECO:0000259" key="2">
    <source>
        <dbReference type="PROSITE" id="PS51038"/>
    </source>
</evidence>
<evidence type="ECO:0000313" key="4">
    <source>
        <dbReference type="Proteomes" id="UP000240883"/>
    </source>
</evidence>
<dbReference type="InterPro" id="IPR013083">
    <property type="entry name" value="Znf_RING/FYVE/PHD"/>
</dbReference>
<feature type="compositionally biased region" description="Basic residues" evidence="1">
    <location>
        <begin position="296"/>
        <end position="305"/>
    </location>
</feature>
<feature type="compositionally biased region" description="Polar residues" evidence="1">
    <location>
        <begin position="407"/>
        <end position="420"/>
    </location>
</feature>
<gene>
    <name evidence="3" type="ORF">BS50DRAFT_571024</name>
</gene>
<name>A0A2T2NW63_CORCC</name>
<feature type="region of interest" description="Disordered" evidence="1">
    <location>
        <begin position="356"/>
        <end position="420"/>
    </location>
</feature>
<dbReference type="STRING" id="1448308.A0A2T2NW63"/>
<keyword evidence="4" id="KW-1185">Reference proteome</keyword>
<proteinExistence type="predicted"/>
<dbReference type="InterPro" id="IPR001025">
    <property type="entry name" value="BAH_dom"/>
</dbReference>
<feature type="region of interest" description="Disordered" evidence="1">
    <location>
        <begin position="296"/>
        <end position="319"/>
    </location>
</feature>
<organism evidence="3 4">
    <name type="scientific">Corynespora cassiicola Philippines</name>
    <dbReference type="NCBI Taxonomy" id="1448308"/>
    <lineage>
        <taxon>Eukaryota</taxon>
        <taxon>Fungi</taxon>
        <taxon>Dikarya</taxon>
        <taxon>Ascomycota</taxon>
        <taxon>Pezizomycotina</taxon>
        <taxon>Dothideomycetes</taxon>
        <taxon>Pleosporomycetidae</taxon>
        <taxon>Pleosporales</taxon>
        <taxon>Corynesporascaceae</taxon>
        <taxon>Corynespora</taxon>
    </lineage>
</organism>